<protein>
    <submittedName>
        <fullName evidence="1">Uncharacterized protein</fullName>
    </submittedName>
</protein>
<dbReference type="Proteomes" id="UP000638353">
    <property type="component" value="Unassembled WGS sequence"/>
</dbReference>
<organism evidence="1 2">
    <name type="scientific">Streptomyces finlayi</name>
    <dbReference type="NCBI Taxonomy" id="67296"/>
    <lineage>
        <taxon>Bacteria</taxon>
        <taxon>Bacillati</taxon>
        <taxon>Actinomycetota</taxon>
        <taxon>Actinomycetes</taxon>
        <taxon>Kitasatosporales</taxon>
        <taxon>Streptomycetaceae</taxon>
        <taxon>Streptomyces</taxon>
    </lineage>
</organism>
<evidence type="ECO:0000313" key="1">
    <source>
        <dbReference type="EMBL" id="GHC83222.1"/>
    </source>
</evidence>
<name>A0A918WU68_9ACTN</name>
<sequence>MECVRLPYPHGPARSRPGCRWAGASQRSPYETKPCGDGGCGGRPGGGFTSEAAGDNVRFVTSGPDTANNRWSVHGKEVNGVADQVSVTSICRPTG</sequence>
<comment type="caution">
    <text evidence="1">The sequence shown here is derived from an EMBL/GenBank/DDBJ whole genome shotgun (WGS) entry which is preliminary data.</text>
</comment>
<gene>
    <name evidence="1" type="ORF">GCM10010334_12110</name>
</gene>
<reference evidence="1" key="1">
    <citation type="journal article" date="2014" name="Int. J. Syst. Evol. Microbiol.">
        <title>Complete genome sequence of Corynebacterium casei LMG S-19264T (=DSM 44701T), isolated from a smear-ripened cheese.</title>
        <authorList>
            <consortium name="US DOE Joint Genome Institute (JGI-PGF)"/>
            <person name="Walter F."/>
            <person name="Albersmeier A."/>
            <person name="Kalinowski J."/>
            <person name="Ruckert C."/>
        </authorList>
    </citation>
    <scope>NUCLEOTIDE SEQUENCE</scope>
    <source>
        <strain evidence="1">JCM 4637</strain>
    </source>
</reference>
<proteinExistence type="predicted"/>
<dbReference type="AlphaFoldDB" id="A0A918WU68"/>
<evidence type="ECO:0000313" key="2">
    <source>
        <dbReference type="Proteomes" id="UP000638353"/>
    </source>
</evidence>
<reference evidence="1" key="2">
    <citation type="submission" date="2020-09" db="EMBL/GenBank/DDBJ databases">
        <authorList>
            <person name="Sun Q."/>
            <person name="Ohkuma M."/>
        </authorList>
    </citation>
    <scope>NUCLEOTIDE SEQUENCE</scope>
    <source>
        <strain evidence="1">JCM 4637</strain>
    </source>
</reference>
<dbReference type="EMBL" id="BMVC01000002">
    <property type="protein sequence ID" value="GHC83222.1"/>
    <property type="molecule type" value="Genomic_DNA"/>
</dbReference>
<accession>A0A918WU68</accession>